<reference evidence="2" key="1">
    <citation type="submission" date="2018-05" db="EMBL/GenBank/DDBJ databases">
        <authorList>
            <person name="Lanie J.A."/>
            <person name="Ng W.-L."/>
            <person name="Kazmierczak K.M."/>
            <person name="Andrzejewski T.M."/>
            <person name="Davidsen T.M."/>
            <person name="Wayne K.J."/>
            <person name="Tettelin H."/>
            <person name="Glass J.I."/>
            <person name="Rusch D."/>
            <person name="Podicherti R."/>
            <person name="Tsui H.-C.T."/>
            <person name="Winkler M.E."/>
        </authorList>
    </citation>
    <scope>NUCLEOTIDE SEQUENCE</scope>
</reference>
<name>A0A381YU93_9ZZZZ</name>
<dbReference type="EMBL" id="UINC01019068">
    <property type="protein sequence ID" value="SVA80549.1"/>
    <property type="molecule type" value="Genomic_DNA"/>
</dbReference>
<feature type="non-terminal residue" evidence="2">
    <location>
        <position position="409"/>
    </location>
</feature>
<dbReference type="InterPro" id="IPR013517">
    <property type="entry name" value="FG-GAP"/>
</dbReference>
<accession>A0A381YU93</accession>
<sequence>MEGTFDIDEDGQYEFAAVEFDRINGHSISMIRYYEIDIDGFQNLTWELELPDGLLGSFVGVRLADLVGDGVPELIAVANLSENGDETILQPIIFYYKWHDDGFGETPAGFLNLGDEKYFVRCNNFDVFNLDNDDDQEIILSLGSPLRGLSIIDLDKEGNLIMVERLEPSALKTGIGFVYGVALDWNRDGYDEILSFSPEGNVMKIQPYFNRNGRLVLGESKQEIITGMNGPLPLSLVVSDWDSDGFKDVLLPFQSGHIVSMTLSPATVAVEVLPVDAGPLSDMNVTDINFDDVADLLLISGEMNMITMAIGSLDTVGLEISYFTLETDTTEAQVFATIPITDRGDYTGVIIASSWDGEENNVFLTELGKPEIEMSVPDEEDVVAALDEQIDLIDLFPEIKHAMDLPKMP</sequence>
<keyword evidence="1" id="KW-0732">Signal</keyword>
<dbReference type="Pfam" id="PF13517">
    <property type="entry name" value="FG-GAP_3"/>
    <property type="match status" value="1"/>
</dbReference>
<evidence type="ECO:0000313" key="2">
    <source>
        <dbReference type="EMBL" id="SVA80549.1"/>
    </source>
</evidence>
<dbReference type="InterPro" id="IPR028994">
    <property type="entry name" value="Integrin_alpha_N"/>
</dbReference>
<proteinExistence type="predicted"/>
<evidence type="ECO:0008006" key="3">
    <source>
        <dbReference type="Google" id="ProtNLM"/>
    </source>
</evidence>
<organism evidence="2">
    <name type="scientific">marine metagenome</name>
    <dbReference type="NCBI Taxonomy" id="408172"/>
    <lineage>
        <taxon>unclassified sequences</taxon>
        <taxon>metagenomes</taxon>
        <taxon>ecological metagenomes</taxon>
    </lineage>
</organism>
<dbReference type="SUPFAM" id="SSF69318">
    <property type="entry name" value="Integrin alpha N-terminal domain"/>
    <property type="match status" value="1"/>
</dbReference>
<dbReference type="AlphaFoldDB" id="A0A381YU93"/>
<gene>
    <name evidence="2" type="ORF">METZ01_LOCUS133403</name>
</gene>
<evidence type="ECO:0000256" key="1">
    <source>
        <dbReference type="ARBA" id="ARBA00022729"/>
    </source>
</evidence>
<protein>
    <recommendedName>
        <fullName evidence="3">VCBS repeat-containing protein</fullName>
    </recommendedName>
</protein>